<evidence type="ECO:0000259" key="3">
    <source>
        <dbReference type="PROSITE" id="PS50112"/>
    </source>
</evidence>
<proteinExistence type="predicted"/>
<dbReference type="Pfam" id="PF08448">
    <property type="entry name" value="PAS_4"/>
    <property type="match status" value="1"/>
</dbReference>
<dbReference type="Pfam" id="PF07228">
    <property type="entry name" value="SpoIIE"/>
    <property type="match status" value="1"/>
</dbReference>
<dbReference type="SUPFAM" id="SSF81606">
    <property type="entry name" value="PP2C-like"/>
    <property type="match status" value="1"/>
</dbReference>
<evidence type="ECO:0000256" key="1">
    <source>
        <dbReference type="ARBA" id="ARBA00022801"/>
    </source>
</evidence>
<keyword evidence="1" id="KW-0378">Hydrolase</keyword>
<dbReference type="SUPFAM" id="SSF55781">
    <property type="entry name" value="GAF domain-like"/>
    <property type="match status" value="1"/>
</dbReference>
<gene>
    <name evidence="4" type="ORF">ACFQ11_31505</name>
</gene>
<dbReference type="InterPro" id="IPR052016">
    <property type="entry name" value="Bact_Sigma-Reg"/>
</dbReference>
<dbReference type="InterPro" id="IPR000014">
    <property type="entry name" value="PAS"/>
</dbReference>
<dbReference type="Proteomes" id="UP001596972">
    <property type="component" value="Unassembled WGS sequence"/>
</dbReference>
<feature type="region of interest" description="Disordered" evidence="2">
    <location>
        <begin position="556"/>
        <end position="584"/>
    </location>
</feature>
<dbReference type="InterPro" id="IPR001932">
    <property type="entry name" value="PPM-type_phosphatase-like_dom"/>
</dbReference>
<evidence type="ECO:0000256" key="2">
    <source>
        <dbReference type="SAM" id="MobiDB-lite"/>
    </source>
</evidence>
<dbReference type="InterPro" id="IPR003018">
    <property type="entry name" value="GAF"/>
</dbReference>
<feature type="domain" description="PAS" evidence="3">
    <location>
        <begin position="21"/>
        <end position="58"/>
    </location>
</feature>
<dbReference type="PROSITE" id="PS50112">
    <property type="entry name" value="PAS"/>
    <property type="match status" value="1"/>
</dbReference>
<dbReference type="InterPro" id="IPR029016">
    <property type="entry name" value="GAF-like_dom_sf"/>
</dbReference>
<dbReference type="Pfam" id="PF13492">
    <property type="entry name" value="GAF_3"/>
    <property type="match status" value="1"/>
</dbReference>
<dbReference type="InterPro" id="IPR036457">
    <property type="entry name" value="PPM-type-like_dom_sf"/>
</dbReference>
<reference evidence="5" key="1">
    <citation type="journal article" date="2019" name="Int. J. Syst. Evol. Microbiol.">
        <title>The Global Catalogue of Microorganisms (GCM) 10K type strain sequencing project: providing services to taxonomists for standard genome sequencing and annotation.</title>
        <authorList>
            <consortium name="The Broad Institute Genomics Platform"/>
            <consortium name="The Broad Institute Genome Sequencing Center for Infectious Disease"/>
            <person name="Wu L."/>
            <person name="Ma J."/>
        </authorList>
    </citation>
    <scope>NUCLEOTIDE SEQUENCE [LARGE SCALE GENOMIC DNA]</scope>
    <source>
        <strain evidence="5">JCM 31202</strain>
    </source>
</reference>
<dbReference type="Gene3D" id="3.30.450.40">
    <property type="match status" value="1"/>
</dbReference>
<dbReference type="RefSeq" id="WP_378305328.1">
    <property type="nucleotide sequence ID" value="NZ_JBHTJA010000106.1"/>
</dbReference>
<keyword evidence="5" id="KW-1185">Reference proteome</keyword>
<organism evidence="4 5">
    <name type="scientific">Actinomadura sediminis</name>
    <dbReference type="NCBI Taxonomy" id="1038904"/>
    <lineage>
        <taxon>Bacteria</taxon>
        <taxon>Bacillati</taxon>
        <taxon>Actinomycetota</taxon>
        <taxon>Actinomycetes</taxon>
        <taxon>Streptosporangiales</taxon>
        <taxon>Thermomonosporaceae</taxon>
        <taxon>Actinomadura</taxon>
    </lineage>
</organism>
<evidence type="ECO:0000313" key="5">
    <source>
        <dbReference type="Proteomes" id="UP001596972"/>
    </source>
</evidence>
<dbReference type="Gene3D" id="3.60.40.10">
    <property type="entry name" value="PPM-type phosphatase domain"/>
    <property type="match status" value="1"/>
</dbReference>
<name>A0ABW3EYM7_9ACTN</name>
<dbReference type="EMBL" id="JBHTJA010000106">
    <property type="protein sequence ID" value="MFD0904941.1"/>
    <property type="molecule type" value="Genomic_DNA"/>
</dbReference>
<dbReference type="SMART" id="SM00065">
    <property type="entry name" value="GAF"/>
    <property type="match status" value="1"/>
</dbReference>
<comment type="caution">
    <text evidence="4">The sequence shown here is derived from an EMBL/GenBank/DDBJ whole genome shotgun (WGS) entry which is preliminary data.</text>
</comment>
<sequence length="584" mass="59699">MNTDGQAPRDTAGSGALPPATLDPATVLLDTRGTVTGWSDGAARMFGRTAADAVGTDLPGLLGAPAAAPLADALAHAASGRPWTGTLPPIPGAPDGLRATCQPLTAESGRTLIALTAAPPWAGGLELLNEAGRRIGSTLDLTLTAREIVAVTVPRFADAGAIYVLERHLADDLADDDLPGDTTAAPADRGDGSAVVRRLAIAFAGDDPRDWTTAFPAGEVIVYPAATPYARCVATGRTVEFGAEDALDTITARTGRPVDGVLDHVSLLAVPLTARGRTLGFAVFSRKRGRAPFGPADTALAAELAARAATGIDNACLYRREHRTATALQAGLLPTRVTVPPGLRIAHRYRPARAAVGGDWYDVVPLPDERVAIVIGDSVGHGVTAAAAMGQLRVAAHTLVSCELPPAEVLTRLDAIAQDLDAAQFATCLCLVCDPATLRCELACAGHPPPLLALPDGTARHFAVADGLPLGVADPAHPAEYEQVTATLPADGVLAFYTDGLVESRTRNIEEGIARLASALTASHTPGATLDDTADGILALLADQQGHDDIALLLVGPDPGGPRAAPPPPAAPGRSPVPGHSPGI</sequence>
<dbReference type="InterPro" id="IPR035965">
    <property type="entry name" value="PAS-like_dom_sf"/>
</dbReference>
<dbReference type="InterPro" id="IPR013656">
    <property type="entry name" value="PAS_4"/>
</dbReference>
<dbReference type="Gene3D" id="3.30.450.20">
    <property type="entry name" value="PAS domain"/>
    <property type="match status" value="1"/>
</dbReference>
<dbReference type="PANTHER" id="PTHR43156">
    <property type="entry name" value="STAGE II SPORULATION PROTEIN E-RELATED"/>
    <property type="match status" value="1"/>
</dbReference>
<dbReference type="SUPFAM" id="SSF55785">
    <property type="entry name" value="PYP-like sensor domain (PAS domain)"/>
    <property type="match status" value="1"/>
</dbReference>
<feature type="region of interest" description="Disordered" evidence="2">
    <location>
        <begin position="1"/>
        <end position="23"/>
    </location>
</feature>
<accession>A0ABW3EYM7</accession>
<protein>
    <submittedName>
        <fullName evidence="4">SpoIIE family protein phosphatase</fullName>
    </submittedName>
</protein>
<evidence type="ECO:0000313" key="4">
    <source>
        <dbReference type="EMBL" id="MFD0904941.1"/>
    </source>
</evidence>
<dbReference type="SMART" id="SM00331">
    <property type="entry name" value="PP2C_SIG"/>
    <property type="match status" value="1"/>
</dbReference>
<dbReference type="PANTHER" id="PTHR43156:SF2">
    <property type="entry name" value="STAGE II SPORULATION PROTEIN E"/>
    <property type="match status" value="1"/>
</dbReference>